<name>A0AAD6FW67_9TELE</name>
<sequence length="77" mass="8481">MASFNADAVPWYSGKEQFSKGLGWLSGAEEIDKQVERLKSPAAPEAGVTLLRARADQYMAQGRAAGWMDEWVYAGRT</sequence>
<protein>
    <submittedName>
        <fullName evidence="1">Uncharacterized protein</fullName>
    </submittedName>
</protein>
<evidence type="ECO:0000313" key="1">
    <source>
        <dbReference type="EMBL" id="KAJ4947790.1"/>
    </source>
</evidence>
<accession>A0AAD6FW67</accession>
<dbReference type="EMBL" id="JAPTMU010000002">
    <property type="protein sequence ID" value="KAJ4947790.1"/>
    <property type="molecule type" value="Genomic_DNA"/>
</dbReference>
<dbReference type="AlphaFoldDB" id="A0AAD6FW67"/>
<organism evidence="1 2">
    <name type="scientific">Pogonophryne albipinna</name>
    <dbReference type="NCBI Taxonomy" id="1090488"/>
    <lineage>
        <taxon>Eukaryota</taxon>
        <taxon>Metazoa</taxon>
        <taxon>Chordata</taxon>
        <taxon>Craniata</taxon>
        <taxon>Vertebrata</taxon>
        <taxon>Euteleostomi</taxon>
        <taxon>Actinopterygii</taxon>
        <taxon>Neopterygii</taxon>
        <taxon>Teleostei</taxon>
        <taxon>Neoteleostei</taxon>
        <taxon>Acanthomorphata</taxon>
        <taxon>Eupercaria</taxon>
        <taxon>Perciformes</taxon>
        <taxon>Notothenioidei</taxon>
        <taxon>Pogonophryne</taxon>
    </lineage>
</organism>
<gene>
    <name evidence="1" type="ORF">JOQ06_009822</name>
</gene>
<reference evidence="1" key="1">
    <citation type="submission" date="2022-11" db="EMBL/GenBank/DDBJ databases">
        <title>Chromosome-level genome of Pogonophryne albipinna.</title>
        <authorList>
            <person name="Jo E."/>
        </authorList>
    </citation>
    <scope>NUCLEOTIDE SEQUENCE</scope>
    <source>
        <strain evidence="1">SGF0006</strain>
        <tissue evidence="1">Muscle</tissue>
    </source>
</reference>
<keyword evidence="2" id="KW-1185">Reference proteome</keyword>
<comment type="caution">
    <text evidence="1">The sequence shown here is derived from an EMBL/GenBank/DDBJ whole genome shotgun (WGS) entry which is preliminary data.</text>
</comment>
<proteinExistence type="predicted"/>
<dbReference type="Proteomes" id="UP001219934">
    <property type="component" value="Unassembled WGS sequence"/>
</dbReference>
<evidence type="ECO:0000313" key="2">
    <source>
        <dbReference type="Proteomes" id="UP001219934"/>
    </source>
</evidence>